<dbReference type="SMART" id="SM00220">
    <property type="entry name" value="S_TKc"/>
    <property type="match status" value="1"/>
</dbReference>
<dbReference type="PANTHER" id="PTHR44329:SF214">
    <property type="entry name" value="PROTEIN KINASE DOMAIN-CONTAINING PROTEIN"/>
    <property type="match status" value="1"/>
</dbReference>
<protein>
    <submittedName>
        <fullName evidence="3">Serine/threonine-protein kinase BUR1 [Yarrowia lipolytica CLIB122]</fullName>
    </submittedName>
</protein>
<feature type="region of interest" description="Disordered" evidence="1">
    <location>
        <begin position="542"/>
        <end position="583"/>
    </location>
</feature>
<proteinExistence type="predicted"/>
<feature type="compositionally biased region" description="Polar residues" evidence="1">
    <location>
        <begin position="369"/>
        <end position="388"/>
    </location>
</feature>
<dbReference type="InterPro" id="IPR011009">
    <property type="entry name" value="Kinase-like_dom_sf"/>
</dbReference>
<keyword evidence="3" id="KW-0808">Transferase</keyword>
<feature type="domain" description="Protein kinase" evidence="2">
    <location>
        <begin position="87"/>
        <end position="351"/>
    </location>
</feature>
<sequence length="607" mass="67433">MLQVKPAHGVPHPPSGGGFLQPSYGANNVSFDETNSIISLYGNLYAPSLISEAESVMISGSMPPGKVLVRLSRHGCEDLTHALDTRSVSKGVVSTGGSGDVYRGALHDGRRVGIKCLRVLIGMDEEGEKQVKRAARELYIWSKCKHENIQELLGMALYDNRVAMVSPWMKNGNLSWYISRNPDVDRYSLMVQVAAAVAYLRENGVVHGDIKAQNFLVSEDHIVKLTDFGSSFVNHCSLKFTATTSTSGMTLRWTAPEIFLGDTQHTHEGDVYALGMTILEIISGSMPWDGMLDVTVMHNLIQRAHPSRPETCLPIGYRQSDRLWELMTTCWASEPRQRPRATKVRDELEIINKQHHSASSTDASSNQSLFDTQTPTESSSVQTSIQSQPPIPTQETRSKPFWKRSRGLSNQMTNQDSTAQSGTGSMDKIDEKKQRRLEVLERRKIQEERARASAKGVMAKRELELINGNFAPGDWTDPNLVTRKGRAAVRMRTHPIPGQPVAPPSGQEPRSTIGAHWRRPYAWDETSDGQLSDRRRFSTLSFATVGSDPGPRRPHHPSSMEAFRGSSVSLQGTSSTRTPRSARSLASFERFVHKFSTQARIEEDPSL</sequence>
<dbReference type="SUPFAM" id="SSF56112">
    <property type="entry name" value="Protein kinase-like (PK-like)"/>
    <property type="match status" value="1"/>
</dbReference>
<keyword evidence="3" id="KW-0418">Kinase</keyword>
<evidence type="ECO:0000259" key="2">
    <source>
        <dbReference type="PROSITE" id="PS50011"/>
    </source>
</evidence>
<dbReference type="EMBL" id="CYGV01001265">
    <property type="protein sequence ID" value="CUA71819.1"/>
    <property type="molecule type" value="Genomic_DNA"/>
</dbReference>
<dbReference type="PROSITE" id="PS00108">
    <property type="entry name" value="PROTEIN_KINASE_ST"/>
    <property type="match status" value="1"/>
</dbReference>
<name>A0A0K6G0C7_9AGAM</name>
<feature type="region of interest" description="Disordered" evidence="1">
    <location>
        <begin position="355"/>
        <end position="432"/>
    </location>
</feature>
<dbReference type="Pfam" id="PF07714">
    <property type="entry name" value="PK_Tyr_Ser-Thr"/>
    <property type="match status" value="1"/>
</dbReference>
<feature type="compositionally biased region" description="Low complexity" evidence="1">
    <location>
        <begin position="573"/>
        <end position="583"/>
    </location>
</feature>
<evidence type="ECO:0000313" key="3">
    <source>
        <dbReference type="EMBL" id="CUA71819.1"/>
    </source>
</evidence>
<dbReference type="InterPro" id="IPR001245">
    <property type="entry name" value="Ser-Thr/Tyr_kinase_cat_dom"/>
</dbReference>
<dbReference type="InterPro" id="IPR008271">
    <property type="entry name" value="Ser/Thr_kinase_AS"/>
</dbReference>
<dbReference type="InterPro" id="IPR051681">
    <property type="entry name" value="Ser/Thr_Kinases-Pseudokinases"/>
</dbReference>
<dbReference type="AlphaFoldDB" id="A0A0K6G0C7"/>
<dbReference type="PANTHER" id="PTHR44329">
    <property type="entry name" value="SERINE/THREONINE-PROTEIN KINASE TNNI3K-RELATED"/>
    <property type="match status" value="1"/>
</dbReference>
<dbReference type="PROSITE" id="PS50011">
    <property type="entry name" value="PROTEIN_KINASE_DOM"/>
    <property type="match status" value="1"/>
</dbReference>
<gene>
    <name evidence="3" type="ORF">RSOLAG22IIIB_09877</name>
</gene>
<dbReference type="Gene3D" id="1.10.510.10">
    <property type="entry name" value="Transferase(Phosphotransferase) domain 1"/>
    <property type="match status" value="1"/>
</dbReference>
<dbReference type="GO" id="GO:0004674">
    <property type="term" value="F:protein serine/threonine kinase activity"/>
    <property type="evidence" value="ECO:0007669"/>
    <property type="project" value="TreeGrafter"/>
</dbReference>
<reference evidence="3 4" key="1">
    <citation type="submission" date="2015-07" db="EMBL/GenBank/DDBJ databases">
        <authorList>
            <person name="Noorani M."/>
        </authorList>
    </citation>
    <scope>NUCLEOTIDE SEQUENCE [LARGE SCALE GENOMIC DNA]</scope>
    <source>
        <strain evidence="3">BBA 69670</strain>
    </source>
</reference>
<dbReference type="InterPro" id="IPR000719">
    <property type="entry name" value="Prot_kinase_dom"/>
</dbReference>
<evidence type="ECO:0000313" key="4">
    <source>
        <dbReference type="Proteomes" id="UP000044841"/>
    </source>
</evidence>
<feature type="compositionally biased region" description="Polar residues" evidence="1">
    <location>
        <begin position="407"/>
        <end position="424"/>
    </location>
</feature>
<feature type="region of interest" description="Disordered" evidence="1">
    <location>
        <begin position="1"/>
        <end position="21"/>
    </location>
</feature>
<dbReference type="GO" id="GO:0005524">
    <property type="term" value="F:ATP binding"/>
    <property type="evidence" value="ECO:0007669"/>
    <property type="project" value="InterPro"/>
</dbReference>
<evidence type="ECO:0000256" key="1">
    <source>
        <dbReference type="SAM" id="MobiDB-lite"/>
    </source>
</evidence>
<organism evidence="3 4">
    <name type="scientific">Rhizoctonia solani</name>
    <dbReference type="NCBI Taxonomy" id="456999"/>
    <lineage>
        <taxon>Eukaryota</taxon>
        <taxon>Fungi</taxon>
        <taxon>Dikarya</taxon>
        <taxon>Basidiomycota</taxon>
        <taxon>Agaricomycotina</taxon>
        <taxon>Agaricomycetes</taxon>
        <taxon>Cantharellales</taxon>
        <taxon>Ceratobasidiaceae</taxon>
        <taxon>Rhizoctonia</taxon>
    </lineage>
</organism>
<feature type="compositionally biased region" description="Low complexity" evidence="1">
    <location>
        <begin position="357"/>
        <end position="368"/>
    </location>
</feature>
<accession>A0A0K6G0C7</accession>
<feature type="region of interest" description="Disordered" evidence="1">
    <location>
        <begin position="494"/>
        <end position="530"/>
    </location>
</feature>
<dbReference type="Proteomes" id="UP000044841">
    <property type="component" value="Unassembled WGS sequence"/>
</dbReference>
<keyword evidence="4" id="KW-1185">Reference proteome</keyword>